<accession>A0A4Y3WRA9</accession>
<gene>
    <name evidence="6" type="ORF">PHY01_37050</name>
</gene>
<evidence type="ECO:0000259" key="3">
    <source>
        <dbReference type="Pfam" id="PF00501"/>
    </source>
</evidence>
<keyword evidence="7" id="KW-1185">Reference proteome</keyword>
<name>A0A4Y3WRA9_9PSEU</name>
<keyword evidence="2" id="KW-1133">Transmembrane helix</keyword>
<dbReference type="RefSeq" id="WP_218030219.1">
    <property type="nucleotide sequence ID" value="NZ_BAAARZ010000005.1"/>
</dbReference>
<dbReference type="PANTHER" id="PTHR43201">
    <property type="entry name" value="ACYL-COA SYNTHETASE"/>
    <property type="match status" value="1"/>
</dbReference>
<feature type="domain" description="Acyltransferase 3" evidence="5">
    <location>
        <begin position="547"/>
        <end position="811"/>
    </location>
</feature>
<dbReference type="SUPFAM" id="SSF56801">
    <property type="entry name" value="Acetyl-CoA synthetase-like"/>
    <property type="match status" value="1"/>
</dbReference>
<dbReference type="Proteomes" id="UP000320338">
    <property type="component" value="Unassembled WGS sequence"/>
</dbReference>
<reference evidence="6 7" key="1">
    <citation type="submission" date="2019-06" db="EMBL/GenBank/DDBJ databases">
        <title>Whole genome shotgun sequence of Pseudonocardia hydrocarbonoxydans NBRC 14498.</title>
        <authorList>
            <person name="Hosoyama A."/>
            <person name="Uohara A."/>
            <person name="Ohji S."/>
            <person name="Ichikawa N."/>
        </authorList>
    </citation>
    <scope>NUCLEOTIDE SEQUENCE [LARGE SCALE GENOMIC DNA]</scope>
    <source>
        <strain evidence="6 7">NBRC 14498</strain>
    </source>
</reference>
<feature type="transmembrane region" description="Helical" evidence="2">
    <location>
        <begin position="796"/>
        <end position="817"/>
    </location>
</feature>
<evidence type="ECO:0000259" key="4">
    <source>
        <dbReference type="Pfam" id="PF00550"/>
    </source>
</evidence>
<dbReference type="GO" id="GO:0031956">
    <property type="term" value="F:medium-chain fatty acid-CoA ligase activity"/>
    <property type="evidence" value="ECO:0007669"/>
    <property type="project" value="TreeGrafter"/>
</dbReference>
<evidence type="ECO:0000259" key="5">
    <source>
        <dbReference type="Pfam" id="PF01757"/>
    </source>
</evidence>
<dbReference type="Gene3D" id="3.40.50.12780">
    <property type="entry name" value="N-terminal domain of ligase-like"/>
    <property type="match status" value="1"/>
</dbReference>
<feature type="transmembrane region" description="Helical" evidence="2">
    <location>
        <begin position="746"/>
        <end position="764"/>
    </location>
</feature>
<dbReference type="Pfam" id="PF00501">
    <property type="entry name" value="AMP-binding"/>
    <property type="match status" value="1"/>
</dbReference>
<protein>
    <submittedName>
        <fullName evidence="6">AMP-dependent synthetase</fullName>
    </submittedName>
</protein>
<feature type="transmembrane region" description="Helical" evidence="2">
    <location>
        <begin position="641"/>
        <end position="661"/>
    </location>
</feature>
<dbReference type="SUPFAM" id="SSF47336">
    <property type="entry name" value="ACP-like"/>
    <property type="match status" value="1"/>
</dbReference>
<keyword evidence="2" id="KW-0472">Membrane</keyword>
<evidence type="ECO:0000313" key="7">
    <source>
        <dbReference type="Proteomes" id="UP000320338"/>
    </source>
</evidence>
<dbReference type="InterPro" id="IPR009081">
    <property type="entry name" value="PP-bd_ACP"/>
</dbReference>
<dbReference type="AlphaFoldDB" id="A0A4Y3WRA9"/>
<dbReference type="InterPro" id="IPR042099">
    <property type="entry name" value="ANL_N_sf"/>
</dbReference>
<dbReference type="Pfam" id="PF00550">
    <property type="entry name" value="PP-binding"/>
    <property type="match status" value="1"/>
</dbReference>
<organism evidence="6 7">
    <name type="scientific">Pseudonocardia hydrocarbonoxydans</name>
    <dbReference type="NCBI Taxonomy" id="76726"/>
    <lineage>
        <taxon>Bacteria</taxon>
        <taxon>Bacillati</taxon>
        <taxon>Actinomycetota</taxon>
        <taxon>Actinomycetes</taxon>
        <taxon>Pseudonocardiales</taxon>
        <taxon>Pseudonocardiaceae</taxon>
        <taxon>Pseudonocardia</taxon>
    </lineage>
</organism>
<feature type="transmembrane region" description="Helical" evidence="2">
    <location>
        <begin position="673"/>
        <end position="690"/>
    </location>
</feature>
<sequence length="838" mass="89809">MSTFPVVGEPSLAAMLSAHGERTALVTSDGEPVSHRDLADRVHVTADRLAGARRLVLLEAANDVDTVVTYLAALRAGHPVLLAGAGDGFAALARHYDPDVVAARRDGGWVLDERRRTTVHELHRDLAVLLSTSGSTGSPKLVRLSHANIASNAAAIAGYLGIRDSDRAALTLPLHYCYGLSVLHSNLLRGAAVLLPDRSVTDPGFFPWFRDQGGTSLHGVPYTFELLDRIGFADLRLPALRYVTQAGGRLDPRTVVRYAELGDRQGWELFVMYGQTEATARMAYLPPALAVTAPSAVGIPIAGGSFEIERPDAGGVGELLYRGPNVMLGYARVPADLARGRDLDVLRTGDLARVRPDGLHEIVGRRSRIVKPFGLRIDLEQLERLLAGDGRTAACAGVGDELVVVVADGADPGQVREWVSARTGLPPGAVRVVAVPELPRRPNGKIDHGAVRELAAAPPERRRGWRARARPRTVRDAFRAVFALPDPPDDATFVGLGGDSLRYVQMTVELQRVLGHLPPGWDDVPIGVLERLPRHRRFWTTTETGVLLRAAAIVLVVGSHVGLFEVKGGAHLLLGITGWAFARFVLARRPGGGTSRAILRGVLGVAVPSMLWIAWRARSDEDVDPVNALLLNQFLDPGAWGYWYVEVVVQISLLLAVLFAIPAVRRAEQARGFGFAVALLALALVGRLFPDTGNEFSDRLMSTHLVLWLFVLGWVVQRSSTGPRRLLAAALILVLVPGFFDDPGRAAVVTAGLLVLLLVPRIALPTVLMRPVGAIAAASLAIYLTHYAVYPELLPYLPPLLVVVACVGVGVGVRVALTACRRAVRPLTGAATAPPAAG</sequence>
<evidence type="ECO:0000256" key="1">
    <source>
        <dbReference type="ARBA" id="ARBA00006432"/>
    </source>
</evidence>
<keyword evidence="2" id="KW-0812">Transmembrane</keyword>
<proteinExistence type="inferred from homology"/>
<dbReference type="Gene3D" id="3.30.300.30">
    <property type="match status" value="1"/>
</dbReference>
<dbReference type="GO" id="GO:0016747">
    <property type="term" value="F:acyltransferase activity, transferring groups other than amino-acyl groups"/>
    <property type="evidence" value="ECO:0007669"/>
    <property type="project" value="InterPro"/>
</dbReference>
<feature type="transmembrane region" description="Helical" evidence="2">
    <location>
        <begin position="569"/>
        <end position="586"/>
    </location>
</feature>
<feature type="transmembrane region" description="Helical" evidence="2">
    <location>
        <begin position="723"/>
        <end position="740"/>
    </location>
</feature>
<dbReference type="InterPro" id="IPR036736">
    <property type="entry name" value="ACP-like_sf"/>
</dbReference>
<feature type="transmembrane region" description="Helical" evidence="2">
    <location>
        <begin position="696"/>
        <end position="716"/>
    </location>
</feature>
<dbReference type="EMBL" id="BJNG01000034">
    <property type="protein sequence ID" value="GEC21422.1"/>
    <property type="molecule type" value="Genomic_DNA"/>
</dbReference>
<feature type="transmembrane region" description="Helical" evidence="2">
    <location>
        <begin position="771"/>
        <end position="790"/>
    </location>
</feature>
<dbReference type="PANTHER" id="PTHR43201:SF8">
    <property type="entry name" value="ACYL-COA SYNTHETASE FAMILY MEMBER 3"/>
    <property type="match status" value="1"/>
</dbReference>
<dbReference type="InterPro" id="IPR045851">
    <property type="entry name" value="AMP-bd_C_sf"/>
</dbReference>
<dbReference type="Pfam" id="PF01757">
    <property type="entry name" value="Acyl_transf_3"/>
    <property type="match status" value="1"/>
</dbReference>
<evidence type="ECO:0000313" key="6">
    <source>
        <dbReference type="EMBL" id="GEC21422.1"/>
    </source>
</evidence>
<evidence type="ECO:0000256" key="2">
    <source>
        <dbReference type="SAM" id="Phobius"/>
    </source>
</evidence>
<dbReference type="InterPro" id="IPR002656">
    <property type="entry name" value="Acyl_transf_3_dom"/>
</dbReference>
<dbReference type="GO" id="GO:0006631">
    <property type="term" value="P:fatty acid metabolic process"/>
    <property type="evidence" value="ECO:0007669"/>
    <property type="project" value="TreeGrafter"/>
</dbReference>
<comment type="caution">
    <text evidence="6">The sequence shown here is derived from an EMBL/GenBank/DDBJ whole genome shotgun (WGS) entry which is preliminary data.</text>
</comment>
<feature type="transmembrane region" description="Helical" evidence="2">
    <location>
        <begin position="598"/>
        <end position="615"/>
    </location>
</feature>
<comment type="similarity">
    <text evidence="1">Belongs to the ATP-dependent AMP-binding enzyme family.</text>
</comment>
<dbReference type="InterPro" id="IPR000873">
    <property type="entry name" value="AMP-dep_synth/lig_dom"/>
</dbReference>
<feature type="domain" description="AMP-dependent synthetase/ligase" evidence="3">
    <location>
        <begin position="121"/>
        <end position="330"/>
    </location>
</feature>
<feature type="domain" description="Carrier" evidence="4">
    <location>
        <begin position="473"/>
        <end position="515"/>
    </location>
</feature>